<dbReference type="Proteomes" id="UP000246171">
    <property type="component" value="Unassembled WGS sequence"/>
</dbReference>
<keyword evidence="1" id="KW-0378">Hydrolase</keyword>
<organism evidence="3 4">
    <name type="scientific">Aspergillus eucalypticola (strain CBS 122712 / IBT 29274)</name>
    <dbReference type="NCBI Taxonomy" id="1448314"/>
    <lineage>
        <taxon>Eukaryota</taxon>
        <taxon>Fungi</taxon>
        <taxon>Dikarya</taxon>
        <taxon>Ascomycota</taxon>
        <taxon>Pezizomycotina</taxon>
        <taxon>Eurotiomycetes</taxon>
        <taxon>Eurotiomycetidae</taxon>
        <taxon>Eurotiales</taxon>
        <taxon>Aspergillaceae</taxon>
        <taxon>Aspergillus</taxon>
        <taxon>Aspergillus subgen. Circumdati</taxon>
    </lineage>
</organism>
<dbReference type="GeneID" id="37050006"/>
<gene>
    <name evidence="3" type="ORF">BO83DRAFT_326572</name>
</gene>
<dbReference type="InterPro" id="IPR005645">
    <property type="entry name" value="FSH-like_dom"/>
</dbReference>
<proteinExistence type="predicted"/>
<feature type="domain" description="Serine hydrolase" evidence="2">
    <location>
        <begin position="7"/>
        <end position="133"/>
    </location>
</feature>
<dbReference type="Gene3D" id="3.40.50.1820">
    <property type="entry name" value="alpha/beta hydrolase"/>
    <property type="match status" value="1"/>
</dbReference>
<dbReference type="GO" id="GO:0019748">
    <property type="term" value="P:secondary metabolic process"/>
    <property type="evidence" value="ECO:0007669"/>
    <property type="project" value="TreeGrafter"/>
</dbReference>
<dbReference type="GO" id="GO:0005634">
    <property type="term" value="C:nucleus"/>
    <property type="evidence" value="ECO:0007669"/>
    <property type="project" value="TreeGrafter"/>
</dbReference>
<reference evidence="3" key="1">
    <citation type="submission" date="2016-12" db="EMBL/GenBank/DDBJ databases">
        <title>The genomes of Aspergillus section Nigri reveals drivers in fungal speciation.</title>
        <authorList>
            <consortium name="DOE Joint Genome Institute"/>
            <person name="Vesth T.C."/>
            <person name="Nybo J."/>
            <person name="Theobald S."/>
            <person name="Brandl J."/>
            <person name="Frisvad J.C."/>
            <person name="Nielsen K.F."/>
            <person name="Lyhne E.K."/>
            <person name="Kogle M.E."/>
            <person name="Kuo A."/>
            <person name="Riley R."/>
            <person name="Clum A."/>
            <person name="Nolan M."/>
            <person name="Lipzen A."/>
            <person name="Salamov A."/>
            <person name="Henrissat B."/>
            <person name="Wiebenga A."/>
            <person name="De vries R.P."/>
            <person name="Grigoriev I.V."/>
            <person name="Mortensen U.H."/>
            <person name="Andersen M.R."/>
            <person name="Baker S.E."/>
        </authorList>
    </citation>
    <scope>NUCLEOTIDE SEQUENCE</scope>
    <source>
        <strain evidence="3">CBS 122712</strain>
    </source>
</reference>
<dbReference type="GO" id="GO:0005737">
    <property type="term" value="C:cytoplasm"/>
    <property type="evidence" value="ECO:0007669"/>
    <property type="project" value="TreeGrafter"/>
</dbReference>
<dbReference type="AlphaFoldDB" id="A0A317UQD2"/>
<dbReference type="InterPro" id="IPR050593">
    <property type="entry name" value="LovG"/>
</dbReference>
<dbReference type="Pfam" id="PF03959">
    <property type="entry name" value="FSH1"/>
    <property type="match status" value="1"/>
</dbReference>
<evidence type="ECO:0000259" key="2">
    <source>
        <dbReference type="Pfam" id="PF03959"/>
    </source>
</evidence>
<dbReference type="RefSeq" id="XP_025382192.1">
    <property type="nucleotide sequence ID" value="XM_025528044.1"/>
</dbReference>
<dbReference type="EMBL" id="MSFU01000047">
    <property type="protein sequence ID" value="PWY62240.1"/>
    <property type="molecule type" value="Genomic_DNA"/>
</dbReference>
<evidence type="ECO:0000313" key="4">
    <source>
        <dbReference type="Proteomes" id="UP000246171"/>
    </source>
</evidence>
<accession>A0A317UQD2</accession>
<keyword evidence="4" id="KW-1185">Reference proteome</keyword>
<feature type="non-terminal residue" evidence="3">
    <location>
        <position position="1"/>
    </location>
</feature>
<protein>
    <recommendedName>
        <fullName evidence="2">Serine hydrolase domain-containing protein</fullName>
    </recommendedName>
</protein>
<dbReference type="InterPro" id="IPR029058">
    <property type="entry name" value="AB_hydrolase_fold"/>
</dbReference>
<name>A0A317UQD2_ASPEC</name>
<dbReference type="PANTHER" id="PTHR48070">
    <property type="entry name" value="ESTERASE OVCA2"/>
    <property type="match status" value="1"/>
</dbReference>
<dbReference type="GO" id="GO:0016787">
    <property type="term" value="F:hydrolase activity"/>
    <property type="evidence" value="ECO:0007669"/>
    <property type="project" value="UniProtKB-KW"/>
</dbReference>
<comment type="caution">
    <text evidence="3">The sequence shown here is derived from an EMBL/GenBank/DDBJ whole genome shotgun (WGS) entry which is preliminary data.</text>
</comment>
<dbReference type="PANTHER" id="PTHR48070:SF6">
    <property type="entry name" value="ESTERASE OVCA2"/>
    <property type="match status" value="1"/>
</dbReference>
<sequence>KPQSCLQALHDLENCHRTKGPYDGLMAFSLGISIAITLLLDHVRKGSTQPLSFKVAVLFSNPGELYNVDSPRLGRFEPLHRQPTITILTAHIWGSADAWSDKASLAPGYCRKENQSIFVHDGGHEIPTAARDVVRMANVIQRAIGQA</sequence>
<dbReference type="VEuPathDB" id="FungiDB:BO83DRAFT_326572"/>
<evidence type="ECO:0000256" key="1">
    <source>
        <dbReference type="ARBA" id="ARBA00022801"/>
    </source>
</evidence>
<dbReference type="OrthoDB" id="414698at2759"/>
<evidence type="ECO:0000313" key="3">
    <source>
        <dbReference type="EMBL" id="PWY62240.1"/>
    </source>
</evidence>